<keyword evidence="5" id="KW-0560">Oxidoreductase</keyword>
<evidence type="ECO:0000256" key="6">
    <source>
        <dbReference type="ARBA" id="ARBA00023136"/>
    </source>
</evidence>
<dbReference type="GO" id="GO:0005524">
    <property type="term" value="F:ATP binding"/>
    <property type="evidence" value="ECO:0007669"/>
    <property type="project" value="InterPro"/>
</dbReference>
<dbReference type="PRINTS" id="PR00081">
    <property type="entry name" value="GDHRDH"/>
</dbReference>
<evidence type="ECO:0000259" key="9">
    <source>
        <dbReference type="PROSITE" id="PS50929"/>
    </source>
</evidence>
<dbReference type="PANTHER" id="PTHR24320">
    <property type="entry name" value="RETINOL DEHYDROGENASE"/>
    <property type="match status" value="1"/>
</dbReference>
<dbReference type="SUPFAM" id="SSF51735">
    <property type="entry name" value="NAD(P)-binding Rossmann-fold domains"/>
    <property type="match status" value="1"/>
</dbReference>
<organism evidence="10 11">
    <name type="scientific">Spongiactinospora gelatinilytica</name>
    <dbReference type="NCBI Taxonomy" id="2666298"/>
    <lineage>
        <taxon>Bacteria</taxon>
        <taxon>Bacillati</taxon>
        <taxon>Actinomycetota</taxon>
        <taxon>Actinomycetes</taxon>
        <taxon>Streptosporangiales</taxon>
        <taxon>Streptosporangiaceae</taxon>
        <taxon>Spongiactinospora</taxon>
    </lineage>
</organism>
<dbReference type="InterPro" id="IPR002347">
    <property type="entry name" value="SDR_fam"/>
</dbReference>
<keyword evidence="4 8" id="KW-1133">Transmembrane helix</keyword>
<feature type="transmembrane region" description="Helical" evidence="8">
    <location>
        <begin position="39"/>
        <end position="58"/>
    </location>
</feature>
<dbReference type="Proteomes" id="UP000248544">
    <property type="component" value="Unassembled WGS sequence"/>
</dbReference>
<dbReference type="SUPFAM" id="SSF90123">
    <property type="entry name" value="ABC transporter transmembrane region"/>
    <property type="match status" value="1"/>
</dbReference>
<dbReference type="Pfam" id="PF00106">
    <property type="entry name" value="adh_short"/>
    <property type="match status" value="1"/>
</dbReference>
<gene>
    <name evidence="10" type="ORF">C1I98_26435</name>
</gene>
<keyword evidence="11" id="KW-1185">Reference proteome</keyword>
<accession>A0A2W2HCI3</accession>
<dbReference type="GO" id="GO:0140359">
    <property type="term" value="F:ABC-type transporter activity"/>
    <property type="evidence" value="ECO:0007669"/>
    <property type="project" value="InterPro"/>
</dbReference>
<proteinExistence type="inferred from homology"/>
<evidence type="ECO:0000256" key="3">
    <source>
        <dbReference type="ARBA" id="ARBA00022692"/>
    </source>
</evidence>
<evidence type="ECO:0000256" key="2">
    <source>
        <dbReference type="ARBA" id="ARBA00006484"/>
    </source>
</evidence>
<dbReference type="PROSITE" id="PS50929">
    <property type="entry name" value="ABC_TM1F"/>
    <property type="match status" value="1"/>
</dbReference>
<reference evidence="10 11" key="1">
    <citation type="submission" date="2018-01" db="EMBL/GenBank/DDBJ databases">
        <title>Draft genome sequence of Sphaerisporangium sp. 7K107.</title>
        <authorList>
            <person name="Sahin N."/>
            <person name="Saygin H."/>
            <person name="Ay H."/>
        </authorList>
    </citation>
    <scope>NUCLEOTIDE SEQUENCE [LARGE SCALE GENOMIC DNA]</scope>
    <source>
        <strain evidence="10 11">7K107</strain>
    </source>
</reference>
<dbReference type="InterPro" id="IPR011527">
    <property type="entry name" value="ABC1_TM_dom"/>
</dbReference>
<dbReference type="Pfam" id="PF00664">
    <property type="entry name" value="ABC_membrane"/>
    <property type="match status" value="1"/>
</dbReference>
<feature type="domain" description="ABC transmembrane type-1" evidence="9">
    <location>
        <begin position="1"/>
        <end position="133"/>
    </location>
</feature>
<dbReference type="InterPro" id="IPR036640">
    <property type="entry name" value="ABC1_TM_sf"/>
</dbReference>
<comment type="subcellular location">
    <subcellularLocation>
        <location evidence="1">Cell membrane</location>
        <topology evidence="1">Multi-pass membrane protein</topology>
    </subcellularLocation>
</comment>
<dbReference type="Gene3D" id="1.20.1560.10">
    <property type="entry name" value="ABC transporter type 1, transmembrane domain"/>
    <property type="match status" value="1"/>
</dbReference>
<evidence type="ECO:0000256" key="7">
    <source>
        <dbReference type="ARBA" id="ARBA00071493"/>
    </source>
</evidence>
<keyword evidence="3 8" id="KW-0812">Transmembrane</keyword>
<evidence type="ECO:0000313" key="11">
    <source>
        <dbReference type="Proteomes" id="UP000248544"/>
    </source>
</evidence>
<feature type="transmembrane region" description="Helical" evidence="8">
    <location>
        <begin position="6"/>
        <end position="27"/>
    </location>
</feature>
<name>A0A2W2HCI3_9ACTN</name>
<sequence length="481" mass="51542">MASIDHVITLVLLVPMLVIGVLSRALSEVVRRLRRRARVLGSVVTAFIGETFAGTLAIKTAGAEDAVLARLREHNRNRRAAAVKERLATDLLDTATGATVEIGIGLVLLLAAPAMRRGDFTVGDLALFTGYVGCSPRRRTQVRHTARLGLERTPLRRLRCMTTAQHKIGSGFGARTTAKEVVRGVDLSGRLAIVTGGYSGLGLETTRALARAGARVVVPARRKGVAEEAVAGIDGVEVDELDLADLASVRGFAERFLASGRGIDMFIGNAGIMALPERTLVGPGWEAQFATNHLGHYALVNLLWPAIEAGGARVISVSSGGHRRSPIRWDDVHFTGGYDKWRAYGQAKTANVLFAVRLDELGRDAGVRAFSLHPGGIMTPLQRHMPKAEMVAMGWIDEDGNVANPSFKTPEQGAATQVWAATSPRLADMGGVYCEDCDIAEQVPDEGDFTAGVRGYAIDREHAARLWTLSAELTGVDAFAR</sequence>
<dbReference type="GO" id="GO:0016491">
    <property type="term" value="F:oxidoreductase activity"/>
    <property type="evidence" value="ECO:0007669"/>
    <property type="project" value="UniProtKB-KW"/>
</dbReference>
<comment type="caution">
    <text evidence="10">The sequence shown here is derived from an EMBL/GenBank/DDBJ whole genome shotgun (WGS) entry which is preliminary data.</text>
</comment>
<dbReference type="GO" id="GO:0005886">
    <property type="term" value="C:plasma membrane"/>
    <property type="evidence" value="ECO:0007669"/>
    <property type="project" value="UniProtKB-SubCell"/>
</dbReference>
<dbReference type="AlphaFoldDB" id="A0A2W2HCI3"/>
<dbReference type="FunFam" id="3.40.50.720:FF:000594">
    <property type="entry name" value="Short-chain oxidoreductase"/>
    <property type="match status" value="1"/>
</dbReference>
<evidence type="ECO:0000256" key="8">
    <source>
        <dbReference type="SAM" id="Phobius"/>
    </source>
</evidence>
<protein>
    <recommendedName>
        <fullName evidence="7">Probable oxidoreductase</fullName>
    </recommendedName>
</protein>
<evidence type="ECO:0000256" key="5">
    <source>
        <dbReference type="ARBA" id="ARBA00023002"/>
    </source>
</evidence>
<evidence type="ECO:0000256" key="1">
    <source>
        <dbReference type="ARBA" id="ARBA00004651"/>
    </source>
</evidence>
<dbReference type="InterPro" id="IPR036291">
    <property type="entry name" value="NAD(P)-bd_dom_sf"/>
</dbReference>
<comment type="similarity">
    <text evidence="2">Belongs to the short-chain dehydrogenases/reductases (SDR) family.</text>
</comment>
<dbReference type="EMBL" id="POUA01000252">
    <property type="protein sequence ID" value="PZG36774.1"/>
    <property type="molecule type" value="Genomic_DNA"/>
</dbReference>
<dbReference type="NCBIfam" id="NF004845">
    <property type="entry name" value="PRK06196.1"/>
    <property type="match status" value="1"/>
</dbReference>
<dbReference type="PANTHER" id="PTHR24320:SF148">
    <property type="entry name" value="NAD(P)-BINDING ROSSMANN-FOLD SUPERFAMILY PROTEIN"/>
    <property type="match status" value="1"/>
</dbReference>
<keyword evidence="6 8" id="KW-0472">Membrane</keyword>
<evidence type="ECO:0000313" key="10">
    <source>
        <dbReference type="EMBL" id="PZG36774.1"/>
    </source>
</evidence>
<evidence type="ECO:0000256" key="4">
    <source>
        <dbReference type="ARBA" id="ARBA00022989"/>
    </source>
</evidence>
<dbReference type="Gene3D" id="3.40.50.720">
    <property type="entry name" value="NAD(P)-binding Rossmann-like Domain"/>
    <property type="match status" value="1"/>
</dbReference>